<evidence type="ECO:0000313" key="5">
    <source>
        <dbReference type="Proteomes" id="UP000505377"/>
    </source>
</evidence>
<dbReference type="Pfam" id="PF00583">
    <property type="entry name" value="Acetyltransf_1"/>
    <property type="match status" value="1"/>
</dbReference>
<dbReference type="PROSITE" id="PS51186">
    <property type="entry name" value="GNAT"/>
    <property type="match status" value="1"/>
</dbReference>
<keyword evidence="2" id="KW-0012">Acyltransferase</keyword>
<protein>
    <submittedName>
        <fullName evidence="4">GNAT family N-acetyltransferase</fullName>
    </submittedName>
</protein>
<keyword evidence="1 4" id="KW-0808">Transferase</keyword>
<keyword evidence="5" id="KW-1185">Reference proteome</keyword>
<dbReference type="Proteomes" id="UP000505377">
    <property type="component" value="Plasmid unnamed1"/>
</dbReference>
<accession>A0A6M6JTH0</accession>
<dbReference type="Gene3D" id="3.40.630.30">
    <property type="match status" value="1"/>
</dbReference>
<keyword evidence="4" id="KW-0614">Plasmid</keyword>
<dbReference type="EMBL" id="CP053565">
    <property type="protein sequence ID" value="QJY51158.1"/>
    <property type="molecule type" value="Genomic_DNA"/>
</dbReference>
<evidence type="ECO:0000256" key="2">
    <source>
        <dbReference type="ARBA" id="ARBA00023315"/>
    </source>
</evidence>
<reference evidence="4 5" key="1">
    <citation type="submission" date="2020-05" db="EMBL/GenBank/DDBJ databases">
        <authorList>
            <person name="Mo P."/>
        </authorList>
    </citation>
    <scope>NUCLEOTIDE SEQUENCE [LARGE SCALE GENOMIC DNA]</scope>
    <source>
        <strain evidence="4 5">Gen01</strain>
        <plasmid evidence="4 5">unnamed1</plasmid>
    </source>
</reference>
<dbReference type="InterPro" id="IPR050832">
    <property type="entry name" value="Bact_Acetyltransf"/>
</dbReference>
<dbReference type="CDD" id="cd04301">
    <property type="entry name" value="NAT_SF"/>
    <property type="match status" value="1"/>
</dbReference>
<proteinExistence type="predicted"/>
<geneLocation type="plasmid" evidence="4 5">
    <name>unnamed1</name>
</geneLocation>
<dbReference type="SUPFAM" id="SSF55729">
    <property type="entry name" value="Acyl-CoA N-acyltransferases (Nat)"/>
    <property type="match status" value="1"/>
</dbReference>
<dbReference type="RefSeq" id="WP_172169942.1">
    <property type="nucleotide sequence ID" value="NZ_CP053565.1"/>
</dbReference>
<dbReference type="GO" id="GO:0016747">
    <property type="term" value="F:acyltransferase activity, transferring groups other than amino-acyl groups"/>
    <property type="evidence" value="ECO:0007669"/>
    <property type="project" value="InterPro"/>
</dbReference>
<dbReference type="InterPro" id="IPR016181">
    <property type="entry name" value="Acyl_CoA_acyltransferase"/>
</dbReference>
<evidence type="ECO:0000256" key="1">
    <source>
        <dbReference type="ARBA" id="ARBA00022679"/>
    </source>
</evidence>
<dbReference type="InterPro" id="IPR000182">
    <property type="entry name" value="GNAT_dom"/>
</dbReference>
<name>A0A6M6JTH0_9PSEU</name>
<organism evidence="4 5">
    <name type="scientific">Pseudonocardia broussonetiae</name>
    <dbReference type="NCBI Taxonomy" id="2736640"/>
    <lineage>
        <taxon>Bacteria</taxon>
        <taxon>Bacillati</taxon>
        <taxon>Actinomycetota</taxon>
        <taxon>Actinomycetes</taxon>
        <taxon>Pseudonocardiales</taxon>
        <taxon>Pseudonocardiaceae</taxon>
        <taxon>Pseudonocardia</taxon>
    </lineage>
</organism>
<gene>
    <name evidence="4" type="ORF">HOP40_34825</name>
</gene>
<evidence type="ECO:0000313" key="4">
    <source>
        <dbReference type="EMBL" id="QJY51158.1"/>
    </source>
</evidence>
<dbReference type="PANTHER" id="PTHR43877">
    <property type="entry name" value="AMINOALKYLPHOSPHONATE N-ACETYLTRANSFERASE-RELATED-RELATED"/>
    <property type="match status" value="1"/>
</dbReference>
<sequence>MPAVAALAVASELFDVEDAGVVQALLEEFLARQQAAGHRCVVDEVEDELIGVAYYEPVTATDRTWELLMIGVRADRHRQGRGRVLLEHVEHDLRARGQRLLLVETSATAAFDRARAFYLACGYDQEARVRDYFADGDDMVLFRKAVATS</sequence>
<evidence type="ECO:0000259" key="3">
    <source>
        <dbReference type="PROSITE" id="PS51186"/>
    </source>
</evidence>
<feature type="domain" description="N-acetyltransferase" evidence="3">
    <location>
        <begin position="1"/>
        <end position="144"/>
    </location>
</feature>
<dbReference type="KEGG" id="pbro:HOP40_34825"/>
<dbReference type="AlphaFoldDB" id="A0A6M6JTH0"/>